<evidence type="ECO:0000256" key="2">
    <source>
        <dbReference type="SAM" id="Phobius"/>
    </source>
</evidence>
<dbReference type="Pfam" id="PF05036">
    <property type="entry name" value="SPOR"/>
    <property type="match status" value="1"/>
</dbReference>
<feature type="domain" description="SPOR" evidence="3">
    <location>
        <begin position="93"/>
        <end position="134"/>
    </location>
</feature>
<gene>
    <name evidence="4" type="ORF">QOZ93_001261</name>
</gene>
<keyword evidence="5" id="KW-1185">Reference proteome</keyword>
<dbReference type="EMBL" id="JAUSWN010000009">
    <property type="protein sequence ID" value="MDQ0479520.1"/>
    <property type="molecule type" value="Genomic_DNA"/>
</dbReference>
<comment type="caution">
    <text evidence="4">The sequence shown here is derived from an EMBL/GenBank/DDBJ whole genome shotgun (WGS) entry which is preliminary data.</text>
</comment>
<evidence type="ECO:0000259" key="3">
    <source>
        <dbReference type="Pfam" id="PF05036"/>
    </source>
</evidence>
<evidence type="ECO:0000256" key="1">
    <source>
        <dbReference type="SAM" id="MobiDB-lite"/>
    </source>
</evidence>
<feature type="transmembrane region" description="Helical" evidence="2">
    <location>
        <begin position="21"/>
        <end position="44"/>
    </location>
</feature>
<evidence type="ECO:0000313" key="4">
    <source>
        <dbReference type="EMBL" id="MDQ0479520.1"/>
    </source>
</evidence>
<protein>
    <recommendedName>
        <fullName evidence="3">SPOR domain-containing protein</fullName>
    </recommendedName>
</protein>
<name>A0ABU0JR28_HATLI</name>
<proteinExistence type="predicted"/>
<keyword evidence="2" id="KW-0472">Membrane</keyword>
<feature type="region of interest" description="Disordered" evidence="1">
    <location>
        <begin position="59"/>
        <end position="82"/>
    </location>
</feature>
<evidence type="ECO:0000313" key="5">
    <source>
        <dbReference type="Proteomes" id="UP001224418"/>
    </source>
</evidence>
<dbReference type="InterPro" id="IPR007730">
    <property type="entry name" value="SPOR-like_dom"/>
</dbReference>
<dbReference type="Proteomes" id="UP001224418">
    <property type="component" value="Unassembled WGS sequence"/>
</dbReference>
<reference evidence="4 5" key="1">
    <citation type="submission" date="2023-07" db="EMBL/GenBank/DDBJ databases">
        <title>Genomic Encyclopedia of Type Strains, Phase IV (KMG-IV): sequencing the most valuable type-strain genomes for metagenomic binning, comparative biology and taxonomic classification.</title>
        <authorList>
            <person name="Goeker M."/>
        </authorList>
    </citation>
    <scope>NUCLEOTIDE SEQUENCE [LARGE SCALE GENOMIC DNA]</scope>
    <source>
        <strain evidence="4 5">DSM 1400</strain>
    </source>
</reference>
<accession>A0ABU0JR28</accession>
<keyword evidence="2" id="KW-0812">Transmembrane</keyword>
<feature type="compositionally biased region" description="Basic and acidic residues" evidence="1">
    <location>
        <begin position="68"/>
        <end position="82"/>
    </location>
</feature>
<organism evidence="4 5">
    <name type="scientific">Hathewaya limosa</name>
    <name type="common">Clostridium limosum</name>
    <dbReference type="NCBI Taxonomy" id="1536"/>
    <lineage>
        <taxon>Bacteria</taxon>
        <taxon>Bacillati</taxon>
        <taxon>Bacillota</taxon>
        <taxon>Clostridia</taxon>
        <taxon>Eubacteriales</taxon>
        <taxon>Clostridiaceae</taxon>
        <taxon>Hathewaya</taxon>
    </lineage>
</organism>
<dbReference type="RefSeq" id="WP_307355544.1">
    <property type="nucleotide sequence ID" value="NZ_BAAACJ010000033.1"/>
</dbReference>
<sequence>MKYTKYNIRGIQKRKKSSQNSIIIILTFIVCIGLSAILLSKYFFKTDIGKKLPNISNGINKINNSDNDNEKKIHKNDKDHKNVKESSKGYMEFYGVQCGVFKSEENAKKVLESIKNIVYPTVIHDGEFYKIIGGVFLENNVDTVIQKLNSLGIEYNKAKFEVNMQDEGTAQIGKIIDGTLKILNKFNDPNIKSINTGQLKKWTSQLSSNRKIENDPNYLKLNELKKYIQKLPKEINRKSLSENYNYIYVFLKNLN</sequence>
<keyword evidence="2" id="KW-1133">Transmembrane helix</keyword>